<comment type="caution">
    <text evidence="3">The sequence shown here is derived from an EMBL/GenBank/DDBJ whole genome shotgun (WGS) entry which is preliminary data.</text>
</comment>
<name>A0ABS6G6R1_9FIRM</name>
<evidence type="ECO:0000259" key="2">
    <source>
        <dbReference type="PROSITE" id="PS51746"/>
    </source>
</evidence>
<dbReference type="InterPro" id="IPR001932">
    <property type="entry name" value="PPM-type_phosphatase-like_dom"/>
</dbReference>
<proteinExistence type="predicted"/>
<dbReference type="RefSeq" id="WP_216418904.1">
    <property type="nucleotide sequence ID" value="NZ_JAHLQK010000006.1"/>
</dbReference>
<dbReference type="SMART" id="SM00332">
    <property type="entry name" value="PP2Cc"/>
    <property type="match status" value="1"/>
</dbReference>
<accession>A0ABS6G6R1</accession>
<keyword evidence="1" id="KW-0472">Membrane</keyword>
<organism evidence="3 4">
    <name type="scientific">Alkaliphilus flagellatus</name>
    <dbReference type="NCBI Taxonomy" id="2841507"/>
    <lineage>
        <taxon>Bacteria</taxon>
        <taxon>Bacillati</taxon>
        <taxon>Bacillota</taxon>
        <taxon>Clostridia</taxon>
        <taxon>Peptostreptococcales</taxon>
        <taxon>Natronincolaceae</taxon>
        <taxon>Alkaliphilus</taxon>
    </lineage>
</organism>
<reference evidence="3 4" key="1">
    <citation type="submission" date="2021-06" db="EMBL/GenBank/DDBJ databases">
        <authorList>
            <person name="Sun Q."/>
            <person name="Li D."/>
        </authorList>
    </citation>
    <scope>NUCLEOTIDE SEQUENCE [LARGE SCALE GENOMIC DNA]</scope>
    <source>
        <strain evidence="3 4">MSJ-5</strain>
    </source>
</reference>
<evidence type="ECO:0000313" key="3">
    <source>
        <dbReference type="EMBL" id="MBU5677846.1"/>
    </source>
</evidence>
<feature type="domain" description="PPM-type phosphatase" evidence="2">
    <location>
        <begin position="44"/>
        <end position="282"/>
    </location>
</feature>
<protein>
    <submittedName>
        <fullName evidence="3">Protein phosphatase 2C domain-containing protein</fullName>
    </submittedName>
</protein>
<evidence type="ECO:0000313" key="4">
    <source>
        <dbReference type="Proteomes" id="UP000779508"/>
    </source>
</evidence>
<dbReference type="SMART" id="SM00331">
    <property type="entry name" value="PP2C_SIG"/>
    <property type="match status" value="1"/>
</dbReference>
<feature type="transmembrane region" description="Helical" evidence="1">
    <location>
        <begin position="12"/>
        <end position="30"/>
    </location>
</feature>
<keyword evidence="1" id="KW-1133">Transmembrane helix</keyword>
<sequence>MREFMFKNKYTVTAILFSIVGLLILIRNYMDSKLKRGTYCNGLEVGVASSIGNREYQEDAMDIASFKKATLAVLADGIGKKRAGQLSSRLVVKIFVDLFTANPSIDNINYFFKRAFNITNREILKTLEDHQGGASVACGIIVDGLLHYALVGNTMVAVFRNNELIPLSEGHTVNILAQKGFYQGKISRQDALWALKEKRLFNYVGQDGFKDIEIYDVPVKLKSEDIVLLMSDGIHSYLPWNQLEEVLKKDLTCDEMATAIIKKLKETSITEKDNASILLIRYK</sequence>
<gene>
    <name evidence="3" type="ORF">KQI88_15620</name>
</gene>
<dbReference type="Proteomes" id="UP000779508">
    <property type="component" value="Unassembled WGS sequence"/>
</dbReference>
<keyword evidence="1" id="KW-0812">Transmembrane</keyword>
<dbReference type="PROSITE" id="PS51746">
    <property type="entry name" value="PPM_2"/>
    <property type="match status" value="1"/>
</dbReference>
<dbReference type="Pfam" id="PF13672">
    <property type="entry name" value="PP2C_2"/>
    <property type="match status" value="1"/>
</dbReference>
<keyword evidence="4" id="KW-1185">Reference proteome</keyword>
<dbReference type="EMBL" id="JAHLQK010000006">
    <property type="protein sequence ID" value="MBU5677846.1"/>
    <property type="molecule type" value="Genomic_DNA"/>
</dbReference>
<evidence type="ECO:0000256" key="1">
    <source>
        <dbReference type="SAM" id="Phobius"/>
    </source>
</evidence>